<evidence type="ECO:0000313" key="4">
    <source>
        <dbReference type="Proteomes" id="UP000288669"/>
    </source>
</evidence>
<dbReference type="InterPro" id="IPR005545">
    <property type="entry name" value="YCII"/>
</dbReference>
<comment type="similarity">
    <text evidence="1">Belongs to the YciI family.</text>
</comment>
<keyword evidence="4" id="KW-1185">Reference proteome</keyword>
<protein>
    <submittedName>
        <fullName evidence="3">GTP cyclohydrolase</fullName>
    </submittedName>
</protein>
<evidence type="ECO:0000313" key="3">
    <source>
        <dbReference type="EMBL" id="RSU06160.1"/>
    </source>
</evidence>
<keyword evidence="3" id="KW-0378">Hydrolase</keyword>
<proteinExistence type="inferred from homology"/>
<dbReference type="PANTHER" id="PTHR37828">
    <property type="entry name" value="GSR2449 PROTEIN"/>
    <property type="match status" value="1"/>
</dbReference>
<feature type="domain" description="YCII-related" evidence="2">
    <location>
        <begin position="1"/>
        <end position="81"/>
    </location>
</feature>
<name>A0A430AF09_9ENTE</name>
<dbReference type="SUPFAM" id="SSF54909">
    <property type="entry name" value="Dimeric alpha+beta barrel"/>
    <property type="match status" value="1"/>
</dbReference>
<dbReference type="OrthoDB" id="9814407at2"/>
<dbReference type="EMBL" id="NGJZ01000004">
    <property type="protein sequence ID" value="RSU06160.1"/>
    <property type="molecule type" value="Genomic_DNA"/>
</dbReference>
<accession>A0A430AF09</accession>
<evidence type="ECO:0000259" key="2">
    <source>
        <dbReference type="Pfam" id="PF03795"/>
    </source>
</evidence>
<dbReference type="AlphaFoldDB" id="A0A430AF09"/>
<dbReference type="Proteomes" id="UP000288669">
    <property type="component" value="Unassembled WGS sequence"/>
</dbReference>
<evidence type="ECO:0000256" key="1">
    <source>
        <dbReference type="ARBA" id="ARBA00007689"/>
    </source>
</evidence>
<dbReference type="RefSeq" id="WP_126826499.1">
    <property type="nucleotide sequence ID" value="NZ_JBHLWU010000003.1"/>
</dbReference>
<dbReference type="PANTHER" id="PTHR37828:SF1">
    <property type="entry name" value="YCII-RELATED DOMAIN-CONTAINING PROTEIN"/>
    <property type="match status" value="1"/>
</dbReference>
<dbReference type="GO" id="GO:0016787">
    <property type="term" value="F:hydrolase activity"/>
    <property type="evidence" value="ECO:0007669"/>
    <property type="project" value="UniProtKB-KW"/>
</dbReference>
<dbReference type="InterPro" id="IPR011008">
    <property type="entry name" value="Dimeric_a/b-barrel"/>
</dbReference>
<dbReference type="Pfam" id="PF03795">
    <property type="entry name" value="YCII"/>
    <property type="match status" value="1"/>
</dbReference>
<organism evidence="3 4">
    <name type="scientific">Vagococcus entomophilus</name>
    <dbReference type="NCBI Taxonomy" id="1160095"/>
    <lineage>
        <taxon>Bacteria</taxon>
        <taxon>Bacillati</taxon>
        <taxon>Bacillota</taxon>
        <taxon>Bacilli</taxon>
        <taxon>Lactobacillales</taxon>
        <taxon>Enterococcaceae</taxon>
        <taxon>Vagococcus</taxon>
    </lineage>
</organism>
<dbReference type="Gene3D" id="3.30.70.1060">
    <property type="entry name" value="Dimeric alpha+beta barrel"/>
    <property type="match status" value="1"/>
</dbReference>
<reference evidence="3 4" key="1">
    <citation type="submission" date="2017-05" db="EMBL/GenBank/DDBJ databases">
        <title>Vagococcus spp. assemblies.</title>
        <authorList>
            <person name="Gulvik C.A."/>
        </authorList>
    </citation>
    <scope>NUCLEOTIDE SEQUENCE [LARGE SCALE GENOMIC DNA]</scope>
    <source>
        <strain evidence="3 4">DSM 24756</strain>
    </source>
</reference>
<comment type="caution">
    <text evidence="3">The sequence shown here is derived from an EMBL/GenBank/DDBJ whole genome shotgun (WGS) entry which is preliminary data.</text>
</comment>
<gene>
    <name evidence="3" type="ORF">CBF30_10605</name>
</gene>
<sequence length="95" mass="11084">MFFLDLTYQKPLTEVERYLDEHNQYLEKHYQSGNFICSGRKNPRIGGVILCQFDSLDEVKTIIQEDPFLLHGIANYQITEFCPTKAAAKYNDFLS</sequence>